<dbReference type="STRING" id="206665.SAMN04488516_11741"/>
<sequence length="402" mass="45807">MALEIEDIKFFRSQTVTDTSENGGRMDELSEVIDNVKYNLFPRVSYKERIEGIIRYRKEFIANRNEENEQAYNLLYCIIKPSNGGDRFYITNGSYLDTQEEIGKKTDWYGAGKVQENIQAGATQIKILFEADDFSIKQPGIICITDDNNICFVKTKENKFNTEIYPNNKNASFNLQNKILPNIKLTYTINNETYSIRNSGDKFIGPEIQSSEINFSEGTGEIVFSSVPQSPIFLEYFIPCFFWEGNSCTIDLAEQIPFNFNKENSYAGMCLELGDLKPEILELNVISANGNLDKNKIEVSNFCVYDEWQIVFRDSLNFSCVGAYEGTLIQGNINIDYSPINPKSQKPFFTIKKEAWSGSFQAGDKINFCTKPAAAAVWWKEVVPANTPREPQNIVVAELYLE</sequence>
<reference evidence="1 2" key="1">
    <citation type="submission" date="2016-10" db="EMBL/GenBank/DDBJ databases">
        <authorList>
            <person name="de Groot N.N."/>
        </authorList>
    </citation>
    <scope>NUCLEOTIDE SEQUENCE [LARGE SCALE GENOMIC DNA]</scope>
    <source>
        <strain evidence="1 2">DSM 15269</strain>
    </source>
</reference>
<proteinExistence type="predicted"/>
<dbReference type="AlphaFoldDB" id="A0A1H0GC51"/>
<dbReference type="Proteomes" id="UP000199602">
    <property type="component" value="Unassembled WGS sequence"/>
</dbReference>
<evidence type="ECO:0000313" key="1">
    <source>
        <dbReference type="EMBL" id="SDO04477.1"/>
    </source>
</evidence>
<protein>
    <submittedName>
        <fullName evidence="1">Uncharacterized protein</fullName>
    </submittedName>
</protein>
<dbReference type="RefSeq" id="WP_092066592.1">
    <property type="nucleotide sequence ID" value="NZ_FNIN01000017.1"/>
</dbReference>
<accession>A0A1H0GC51</accession>
<evidence type="ECO:0000313" key="2">
    <source>
        <dbReference type="Proteomes" id="UP000199602"/>
    </source>
</evidence>
<dbReference type="OrthoDB" id="8477619at2"/>
<gene>
    <name evidence="1" type="ORF">SAMN04488516_11741</name>
</gene>
<keyword evidence="2" id="KW-1185">Reference proteome</keyword>
<name>A0A1H0GC51_9BACT</name>
<dbReference type="EMBL" id="FNIN01000017">
    <property type="protein sequence ID" value="SDO04477.1"/>
    <property type="molecule type" value="Genomic_DNA"/>
</dbReference>
<organism evidence="1 2">
    <name type="scientific">Desulfonauticus submarinus</name>
    <dbReference type="NCBI Taxonomy" id="206665"/>
    <lineage>
        <taxon>Bacteria</taxon>
        <taxon>Pseudomonadati</taxon>
        <taxon>Thermodesulfobacteriota</taxon>
        <taxon>Desulfovibrionia</taxon>
        <taxon>Desulfovibrionales</taxon>
        <taxon>Desulfonauticaceae</taxon>
        <taxon>Desulfonauticus</taxon>
    </lineage>
</organism>